<dbReference type="GO" id="GO:0006313">
    <property type="term" value="P:DNA transposition"/>
    <property type="evidence" value="ECO:0007669"/>
    <property type="project" value="InterPro"/>
</dbReference>
<dbReference type="SUPFAM" id="SSF143422">
    <property type="entry name" value="Transposase IS200-like"/>
    <property type="match status" value="1"/>
</dbReference>
<dbReference type="InterPro" id="IPR036515">
    <property type="entry name" value="Transposase_17_sf"/>
</dbReference>
<dbReference type="NCBIfam" id="NF047646">
    <property type="entry name" value="REP_Tyr_transpos"/>
    <property type="match status" value="1"/>
</dbReference>
<accession>A0A2W4RTR9</accession>
<dbReference type="PANTHER" id="PTHR36966:SF1">
    <property type="entry name" value="REP-ASSOCIATED TYROSINE TRANSPOSASE"/>
    <property type="match status" value="1"/>
</dbReference>
<evidence type="ECO:0000313" key="3">
    <source>
        <dbReference type="Proteomes" id="UP000249396"/>
    </source>
</evidence>
<gene>
    <name evidence="2" type="ORF">DM484_01370</name>
</gene>
<organism evidence="2 3">
    <name type="scientific">Candidatus Methylumidiphilus alinenensis</name>
    <dbReference type="NCBI Taxonomy" id="2202197"/>
    <lineage>
        <taxon>Bacteria</taxon>
        <taxon>Pseudomonadati</taxon>
        <taxon>Pseudomonadota</taxon>
        <taxon>Gammaproteobacteria</taxon>
        <taxon>Methylococcales</taxon>
        <taxon>Candidatus Methylumidiphilus</taxon>
    </lineage>
</organism>
<protein>
    <submittedName>
        <fullName evidence="2">Transposase</fullName>
    </submittedName>
</protein>
<dbReference type="AlphaFoldDB" id="A0A2W4RTR9"/>
<dbReference type="Pfam" id="PF01797">
    <property type="entry name" value="Y1_Tnp"/>
    <property type="match status" value="1"/>
</dbReference>
<evidence type="ECO:0000259" key="1">
    <source>
        <dbReference type="SMART" id="SM01321"/>
    </source>
</evidence>
<name>A0A2W4RTR9_9GAMM</name>
<dbReference type="Gene3D" id="3.30.70.1290">
    <property type="entry name" value="Transposase IS200-like"/>
    <property type="match status" value="1"/>
</dbReference>
<dbReference type="Proteomes" id="UP000249396">
    <property type="component" value="Unassembled WGS sequence"/>
</dbReference>
<feature type="domain" description="Transposase IS200-like" evidence="1">
    <location>
        <begin position="17"/>
        <end position="173"/>
    </location>
</feature>
<dbReference type="GO" id="GO:0043565">
    <property type="term" value="F:sequence-specific DNA binding"/>
    <property type="evidence" value="ECO:0007669"/>
    <property type="project" value="TreeGrafter"/>
</dbReference>
<dbReference type="EMBL" id="QJPH01000113">
    <property type="protein sequence ID" value="PZN85676.1"/>
    <property type="molecule type" value="Genomic_DNA"/>
</dbReference>
<comment type="caution">
    <text evidence="2">The sequence shown here is derived from an EMBL/GenBank/DDBJ whole genome shotgun (WGS) entry which is preliminary data.</text>
</comment>
<evidence type="ECO:0000313" key="2">
    <source>
        <dbReference type="EMBL" id="PZN85676.1"/>
    </source>
</evidence>
<reference evidence="2 3" key="1">
    <citation type="journal article" date="2018" name="Aquat. Microb. Ecol.">
        <title>Gammaproteobacterial methanotrophs dominate.</title>
        <authorList>
            <person name="Rissanen A.J."/>
            <person name="Saarenheimo J."/>
            <person name="Tiirola M."/>
            <person name="Peura S."/>
            <person name="Aalto S.L."/>
            <person name="Karvinen A."/>
            <person name="Nykanen H."/>
        </authorList>
    </citation>
    <scope>NUCLEOTIDE SEQUENCE [LARGE SCALE GENOMIC DNA]</scope>
    <source>
        <strain evidence="2">AMbin10</strain>
    </source>
</reference>
<dbReference type="InterPro" id="IPR002686">
    <property type="entry name" value="Transposase_17"/>
</dbReference>
<sequence length="197" mass="23124">MKAKGWYSRGYLPHFDAPGALQFITFRLADSLPQDVLDRIERELEQMPITERELERYKKIERWLDSGLGCCALRHPQMALLTQEALQHADGKSYRLIEWCIMPNHVHVLIEQKISLPKILQSWKSFTGRWAMAHNAELGLGVPPGHFWMREYWDRFIRDEDHFNRVVNYIRENPVKAGLCDKASDWPWSSAYKGLSL</sequence>
<dbReference type="PANTHER" id="PTHR36966">
    <property type="entry name" value="REP-ASSOCIATED TYROSINE TRANSPOSASE"/>
    <property type="match status" value="1"/>
</dbReference>
<proteinExistence type="predicted"/>
<dbReference type="SMART" id="SM01321">
    <property type="entry name" value="Y1_Tnp"/>
    <property type="match status" value="1"/>
</dbReference>
<dbReference type="InterPro" id="IPR052715">
    <property type="entry name" value="RAYT_transposase"/>
</dbReference>
<dbReference type="GO" id="GO:0004803">
    <property type="term" value="F:transposase activity"/>
    <property type="evidence" value="ECO:0007669"/>
    <property type="project" value="InterPro"/>
</dbReference>